<dbReference type="CDD" id="cd01335">
    <property type="entry name" value="Radical_SAM"/>
    <property type="match status" value="1"/>
</dbReference>
<dbReference type="InterPro" id="IPR058240">
    <property type="entry name" value="rSAM_sf"/>
</dbReference>
<protein>
    <submittedName>
        <fullName evidence="6">Radical SAM protein</fullName>
    </submittedName>
</protein>
<dbReference type="SFLD" id="SFLDS00029">
    <property type="entry name" value="Radical_SAM"/>
    <property type="match status" value="1"/>
</dbReference>
<keyword evidence="7" id="KW-1185">Reference proteome</keyword>
<name>A0A926DB84_9FIRM</name>
<dbReference type="Proteomes" id="UP000651482">
    <property type="component" value="Unassembled WGS sequence"/>
</dbReference>
<feature type="binding site" evidence="5">
    <location>
        <position position="60"/>
    </location>
    <ligand>
        <name>[4Fe-4S] cluster</name>
        <dbReference type="ChEBI" id="CHEBI:49883"/>
        <note>4Fe-4S-S-AdoMet</note>
    </ligand>
</feature>
<comment type="caution">
    <text evidence="6">The sequence shown here is derived from an EMBL/GenBank/DDBJ whole genome shotgun (WGS) entry which is preliminary data.</text>
</comment>
<dbReference type="EMBL" id="JACRSN010000009">
    <property type="protein sequence ID" value="MBC8533790.1"/>
    <property type="molecule type" value="Genomic_DNA"/>
</dbReference>
<dbReference type="InterPro" id="IPR040085">
    <property type="entry name" value="MJ0674-like"/>
</dbReference>
<proteinExistence type="predicted"/>
<evidence type="ECO:0000256" key="5">
    <source>
        <dbReference type="PIRSR" id="PIRSR004869-50"/>
    </source>
</evidence>
<dbReference type="GO" id="GO:0051536">
    <property type="term" value="F:iron-sulfur cluster binding"/>
    <property type="evidence" value="ECO:0007669"/>
    <property type="project" value="UniProtKB-KW"/>
</dbReference>
<evidence type="ECO:0000313" key="7">
    <source>
        <dbReference type="Proteomes" id="UP000651482"/>
    </source>
</evidence>
<dbReference type="InterPro" id="IPR007197">
    <property type="entry name" value="rSAM"/>
</dbReference>
<sequence>MNIACCILCPRACRVNRTAGETGFCGMDDTLRVARAALHFWEEPCLSGTRGSGAVFFSGCSLRCVYCQNDQISGGESGLPISTQRLCEIFFELKAQGAHNINLITPTHFVPQIRAALQESRRNGLGIPVIYNTGGYELPKTLQLLDGLVDIYLPDFKYASSALAARYSQAADYPECAKQAIAEMVRQTGSAVLDEDGIMQRGTIVRHLLLPGQLSDSKAVIQALFETYGNRIWYSLMNQYTPVSRPDLPPELRRPVSQEEYDELVDYAADLGIENGFIQEGGTAEESFIPPFDNTGVLAPGR</sequence>
<dbReference type="Gene3D" id="3.20.20.70">
    <property type="entry name" value="Aldolase class I"/>
    <property type="match status" value="1"/>
</dbReference>
<keyword evidence="3 5" id="KW-0408">Iron</keyword>
<feature type="binding site" evidence="5">
    <location>
        <position position="64"/>
    </location>
    <ligand>
        <name>[4Fe-4S] cluster</name>
        <dbReference type="ChEBI" id="CHEBI:49883"/>
        <note>4Fe-4S-S-AdoMet</note>
    </ligand>
</feature>
<evidence type="ECO:0000256" key="3">
    <source>
        <dbReference type="ARBA" id="ARBA00023004"/>
    </source>
</evidence>
<reference evidence="6" key="1">
    <citation type="submission" date="2020-08" db="EMBL/GenBank/DDBJ databases">
        <title>Genome public.</title>
        <authorList>
            <person name="Liu C."/>
            <person name="Sun Q."/>
        </authorList>
    </citation>
    <scope>NUCLEOTIDE SEQUENCE</scope>
    <source>
        <strain evidence="6">NSJ-40</strain>
    </source>
</reference>
<dbReference type="GO" id="GO:0046872">
    <property type="term" value="F:metal ion binding"/>
    <property type="evidence" value="ECO:0007669"/>
    <property type="project" value="UniProtKB-KW"/>
</dbReference>
<keyword evidence="2 5" id="KW-0479">Metal-binding</keyword>
<dbReference type="GO" id="GO:0003824">
    <property type="term" value="F:catalytic activity"/>
    <property type="evidence" value="ECO:0007669"/>
    <property type="project" value="InterPro"/>
</dbReference>
<dbReference type="PANTHER" id="PTHR43075:SF1">
    <property type="entry name" value="FORMATE LYASE ACTIVATING ENZYME, PUTATIVE (AFU_ORTHOLOGUE AFUA_2G15630)-RELATED"/>
    <property type="match status" value="1"/>
</dbReference>
<dbReference type="Pfam" id="PF13353">
    <property type="entry name" value="Fer4_12"/>
    <property type="match status" value="1"/>
</dbReference>
<organism evidence="6 7">
    <name type="scientific">Yeguia hominis</name>
    <dbReference type="NCBI Taxonomy" id="2763662"/>
    <lineage>
        <taxon>Bacteria</taxon>
        <taxon>Bacillati</taxon>
        <taxon>Bacillota</taxon>
        <taxon>Clostridia</taxon>
        <taxon>Eubacteriales</taxon>
        <taxon>Yeguiaceae</taxon>
        <taxon>Yeguia</taxon>
    </lineage>
</organism>
<dbReference type="InterPro" id="IPR013785">
    <property type="entry name" value="Aldolase_TIM"/>
</dbReference>
<dbReference type="SFLD" id="SFLDG01099">
    <property type="entry name" value="Uncharacterised_Radical_SAM_Su"/>
    <property type="match status" value="1"/>
</dbReference>
<keyword evidence="1 5" id="KW-0949">S-adenosyl-L-methionine</keyword>
<accession>A0A926DB84</accession>
<evidence type="ECO:0000313" key="6">
    <source>
        <dbReference type="EMBL" id="MBC8533790.1"/>
    </source>
</evidence>
<feature type="binding site" evidence="5">
    <location>
        <position position="67"/>
    </location>
    <ligand>
        <name>[4Fe-4S] cluster</name>
        <dbReference type="ChEBI" id="CHEBI:49883"/>
        <note>4Fe-4S-S-AdoMet</note>
    </ligand>
</feature>
<gene>
    <name evidence="6" type="ORF">IAG03_07190</name>
</gene>
<dbReference type="AlphaFoldDB" id="A0A926DB84"/>
<evidence type="ECO:0000256" key="1">
    <source>
        <dbReference type="ARBA" id="ARBA00022691"/>
    </source>
</evidence>
<keyword evidence="4 5" id="KW-0411">Iron-sulfur</keyword>
<evidence type="ECO:0000256" key="4">
    <source>
        <dbReference type="ARBA" id="ARBA00023014"/>
    </source>
</evidence>
<dbReference type="PANTHER" id="PTHR43075">
    <property type="entry name" value="FORMATE LYASE ACTIVATING ENZYME, PUTATIVE (AFU_ORTHOLOGUE AFUA_2G15630)-RELATED"/>
    <property type="match status" value="1"/>
</dbReference>
<evidence type="ECO:0000256" key="2">
    <source>
        <dbReference type="ARBA" id="ARBA00022723"/>
    </source>
</evidence>
<dbReference type="RefSeq" id="WP_249319446.1">
    <property type="nucleotide sequence ID" value="NZ_JACRSN010000009.1"/>
</dbReference>
<dbReference type="InterPro" id="IPR016431">
    <property type="entry name" value="Pyrv-formate_lyase-activ_prd"/>
</dbReference>
<dbReference type="PIRSF" id="PIRSF004869">
    <property type="entry name" value="PflX_prd"/>
    <property type="match status" value="1"/>
</dbReference>
<dbReference type="SUPFAM" id="SSF102114">
    <property type="entry name" value="Radical SAM enzymes"/>
    <property type="match status" value="1"/>
</dbReference>
<comment type="cofactor">
    <cofactor evidence="5">
        <name>[4Fe-4S] cluster</name>
        <dbReference type="ChEBI" id="CHEBI:49883"/>
    </cofactor>
    <text evidence="5">Binds 1 [4Fe-4S] cluster. The cluster is coordinated with 3 cysteines and an exchangeable S-adenosyl-L-methionine.</text>
</comment>